<comment type="caution">
    <text evidence="1">The sequence shown here is derived from an EMBL/GenBank/DDBJ whole genome shotgun (WGS) entry which is preliminary data.</text>
</comment>
<proteinExistence type="predicted"/>
<dbReference type="Gene3D" id="1.10.287.1080">
    <property type="entry name" value="MazG-like"/>
    <property type="match status" value="1"/>
</dbReference>
<evidence type="ECO:0008006" key="2">
    <source>
        <dbReference type="Google" id="ProtNLM"/>
    </source>
</evidence>
<accession>A0A0F9FQK5</accession>
<sequence length="94" mass="10788">MDSQEPFIRPINKTINPTEQLAIFDEIAEERKRQDAEWDEQNHHPHKWTDILMEEVGEVSKALLEGSLLTCRDELIQVAAVCVAMIESLDRGSK</sequence>
<name>A0A0F9FQK5_9ZZZZ</name>
<dbReference type="SUPFAM" id="SSF101386">
    <property type="entry name" value="all-alpha NTP pyrophosphatases"/>
    <property type="match status" value="1"/>
</dbReference>
<protein>
    <recommendedName>
        <fullName evidence="2">NTP pyrophosphohydrolase MazG putative catalytic core domain-containing protein</fullName>
    </recommendedName>
</protein>
<organism evidence="1">
    <name type="scientific">marine sediment metagenome</name>
    <dbReference type="NCBI Taxonomy" id="412755"/>
    <lineage>
        <taxon>unclassified sequences</taxon>
        <taxon>metagenomes</taxon>
        <taxon>ecological metagenomes</taxon>
    </lineage>
</organism>
<dbReference type="AlphaFoldDB" id="A0A0F9FQK5"/>
<evidence type="ECO:0000313" key="1">
    <source>
        <dbReference type="EMBL" id="KKL88784.1"/>
    </source>
</evidence>
<reference evidence="1" key="1">
    <citation type="journal article" date="2015" name="Nature">
        <title>Complex archaea that bridge the gap between prokaryotes and eukaryotes.</title>
        <authorList>
            <person name="Spang A."/>
            <person name="Saw J.H."/>
            <person name="Jorgensen S.L."/>
            <person name="Zaremba-Niedzwiedzka K."/>
            <person name="Martijn J."/>
            <person name="Lind A.E."/>
            <person name="van Eijk R."/>
            <person name="Schleper C."/>
            <person name="Guy L."/>
            <person name="Ettema T.J."/>
        </authorList>
    </citation>
    <scope>NUCLEOTIDE SEQUENCE</scope>
</reference>
<dbReference type="EMBL" id="LAZR01020462">
    <property type="protein sequence ID" value="KKL88784.1"/>
    <property type="molecule type" value="Genomic_DNA"/>
</dbReference>
<gene>
    <name evidence="1" type="ORF">LCGC14_1921240</name>
</gene>